<dbReference type="PROSITE" id="PS51198">
    <property type="entry name" value="UVRD_HELICASE_ATP_BIND"/>
    <property type="match status" value="1"/>
</dbReference>
<keyword evidence="3 10" id="KW-0378">Hydrolase</keyword>
<organism evidence="14 15">
    <name type="scientific">Tepidimicrobium xylanilyticum</name>
    <dbReference type="NCBI Taxonomy" id="1123352"/>
    <lineage>
        <taxon>Bacteria</taxon>
        <taxon>Bacillati</taxon>
        <taxon>Bacillota</taxon>
        <taxon>Tissierellia</taxon>
        <taxon>Tissierellales</taxon>
        <taxon>Tepidimicrobiaceae</taxon>
        <taxon>Tepidimicrobium</taxon>
    </lineage>
</organism>
<evidence type="ECO:0000256" key="11">
    <source>
        <dbReference type="RuleBase" id="RU364053"/>
    </source>
</evidence>
<dbReference type="InterPro" id="IPR014017">
    <property type="entry name" value="DNA_helicase_UvrD-like_C"/>
</dbReference>
<dbReference type="InterPro" id="IPR013986">
    <property type="entry name" value="DExx_box_DNA_helicase_dom_sf"/>
</dbReference>
<dbReference type="GO" id="GO:0005524">
    <property type="term" value="F:ATP binding"/>
    <property type="evidence" value="ECO:0007669"/>
    <property type="project" value="UniProtKB-UniRule"/>
</dbReference>
<dbReference type="GO" id="GO:0003677">
    <property type="term" value="F:DNA binding"/>
    <property type="evidence" value="ECO:0007669"/>
    <property type="project" value="UniProtKB-KW"/>
</dbReference>
<keyword evidence="6 11" id="KW-0238">DNA-binding</keyword>
<dbReference type="PANTHER" id="PTHR11070">
    <property type="entry name" value="UVRD / RECB / PCRA DNA HELICASE FAMILY MEMBER"/>
    <property type="match status" value="1"/>
</dbReference>
<dbReference type="Gene3D" id="1.10.10.160">
    <property type="match status" value="1"/>
</dbReference>
<comment type="catalytic activity">
    <reaction evidence="9 11">
        <text>ATP + H2O = ADP + phosphate + H(+)</text>
        <dbReference type="Rhea" id="RHEA:13065"/>
        <dbReference type="ChEBI" id="CHEBI:15377"/>
        <dbReference type="ChEBI" id="CHEBI:15378"/>
        <dbReference type="ChEBI" id="CHEBI:30616"/>
        <dbReference type="ChEBI" id="CHEBI:43474"/>
        <dbReference type="ChEBI" id="CHEBI:456216"/>
        <dbReference type="EC" id="5.6.2.4"/>
    </reaction>
</comment>
<evidence type="ECO:0000256" key="6">
    <source>
        <dbReference type="ARBA" id="ARBA00023125"/>
    </source>
</evidence>
<evidence type="ECO:0000256" key="10">
    <source>
        <dbReference type="PROSITE-ProRule" id="PRU00560"/>
    </source>
</evidence>
<evidence type="ECO:0000256" key="2">
    <source>
        <dbReference type="ARBA" id="ARBA00022741"/>
    </source>
</evidence>
<dbReference type="NCBIfam" id="TIGR01073">
    <property type="entry name" value="pcrA"/>
    <property type="match status" value="1"/>
</dbReference>
<dbReference type="EC" id="5.6.2.4" evidence="11"/>
<keyword evidence="15" id="KW-1185">Reference proteome</keyword>
<name>A0A1H3E700_9FIRM</name>
<gene>
    <name evidence="14" type="ORF">SAMN05660923_02845</name>
</gene>
<feature type="domain" description="UvrD-like helicase ATP-binding" evidence="12">
    <location>
        <begin position="5"/>
        <end position="285"/>
    </location>
</feature>
<dbReference type="CDD" id="cd17932">
    <property type="entry name" value="DEXQc_UvrD"/>
    <property type="match status" value="1"/>
</dbReference>
<evidence type="ECO:0000256" key="9">
    <source>
        <dbReference type="ARBA" id="ARBA00048988"/>
    </source>
</evidence>
<evidence type="ECO:0000259" key="13">
    <source>
        <dbReference type="PROSITE" id="PS51217"/>
    </source>
</evidence>
<dbReference type="GO" id="GO:0000725">
    <property type="term" value="P:recombinational repair"/>
    <property type="evidence" value="ECO:0007669"/>
    <property type="project" value="TreeGrafter"/>
</dbReference>
<keyword evidence="7" id="KW-0413">Isomerase</keyword>
<accession>A0A1H3E700</accession>
<dbReference type="PANTHER" id="PTHR11070:SF2">
    <property type="entry name" value="ATP-DEPENDENT DNA HELICASE SRS2"/>
    <property type="match status" value="1"/>
</dbReference>
<feature type="domain" description="UvrD-like helicase C-terminal" evidence="13">
    <location>
        <begin position="286"/>
        <end position="560"/>
    </location>
</feature>
<dbReference type="Pfam" id="PF13361">
    <property type="entry name" value="UvrD_C"/>
    <property type="match status" value="1"/>
</dbReference>
<sequence>MELINQLNDRQREAVLHGEGPLLILAGAGSGKTRVLTYRIAYLIKERGVFPGNILAITFTNKAANEMKERIDHLLDGNIEDLWIGTFHSVCVRILRKFIDKIGYSRSFSIYDRDDQITLLKECIKELNLNKDMYKESAILSLISSLKDKQIDPDTYTNQHYNEFYNRNVGEIYALYEKRLKANNALDFDDLIVKTVKLFKSDPEVLDYYQRKFKYIFVDEFQDTNKIQYELVKLLSDRYRNICVVGDPDQSIYRWRGADITNILNFEKDFEDGCTILLEQNYRSTQNILTVANHVIKNNLSRKEKNLWTNNEEGQRVAVECLLDEREEANYVVNKIERLLGKGYKPKDFAILYRTNAQSRTFEEILVKRNIPYKIVGGLRFYDRKEIKDILAYLRLIQNSADDLSLKRIANVPKRGIGNATIEKVEAYAGQVGESMYKVLLEIDEIPNLSTRAKSNLRFFVNMINQFMVMSKEMGIKDFIEEVINGVGYIKELEQDSSIEGQTRLDNIREFLSVAVDFEVNNPDGTLEDFLANISLLSDVDKTEDVDNAVTLLTVHSAKGLEFPVVFMVGMEEGLFPISRALEDEEELEEERRLCYVAITRAERLLFITYAKLRTIYGNINYTLPSRFLDEIPKEYVISSADEGRKPSLNKTRLLQVFDYTKEKKSSVSPRAAENKDVAVGDKVSHDKWGIGTIVQVKERDKDKELVIAFDKIGLKRLLLSIAPIKVLKGE</sequence>
<evidence type="ECO:0000313" key="15">
    <source>
        <dbReference type="Proteomes" id="UP000198828"/>
    </source>
</evidence>
<reference evidence="14 15" key="1">
    <citation type="submission" date="2016-10" db="EMBL/GenBank/DDBJ databases">
        <authorList>
            <person name="de Groot N.N."/>
        </authorList>
    </citation>
    <scope>NUCLEOTIDE SEQUENCE [LARGE SCALE GENOMIC DNA]</scope>
    <source>
        <strain evidence="14 15">DSM 23310</strain>
    </source>
</reference>
<dbReference type="PROSITE" id="PS51217">
    <property type="entry name" value="UVRD_HELICASE_CTER"/>
    <property type="match status" value="1"/>
</dbReference>
<dbReference type="InterPro" id="IPR000212">
    <property type="entry name" value="DNA_helicase_UvrD/REP"/>
</dbReference>
<dbReference type="Pfam" id="PF00580">
    <property type="entry name" value="UvrD-helicase"/>
    <property type="match status" value="1"/>
</dbReference>
<evidence type="ECO:0000256" key="4">
    <source>
        <dbReference type="ARBA" id="ARBA00022806"/>
    </source>
</evidence>
<dbReference type="InterPro" id="IPR005751">
    <property type="entry name" value="ATP-dep_DNA_helicase_PcrA"/>
</dbReference>
<keyword evidence="4 10" id="KW-0347">Helicase</keyword>
<dbReference type="EMBL" id="FNNG01000018">
    <property type="protein sequence ID" value="SDX74387.1"/>
    <property type="molecule type" value="Genomic_DNA"/>
</dbReference>
<comment type="catalytic activity">
    <reaction evidence="8">
        <text>Couples ATP hydrolysis with the unwinding of duplex DNA by translocating in the 3'-5' direction.</text>
        <dbReference type="EC" id="5.6.2.4"/>
    </reaction>
</comment>
<dbReference type="GO" id="GO:0033202">
    <property type="term" value="C:DNA helicase complex"/>
    <property type="evidence" value="ECO:0007669"/>
    <property type="project" value="TreeGrafter"/>
</dbReference>
<dbReference type="RefSeq" id="WP_093754803.1">
    <property type="nucleotide sequence ID" value="NZ_FNNG01000018.1"/>
</dbReference>
<dbReference type="FunFam" id="1.10.486.10:FF:000003">
    <property type="entry name" value="ATP-dependent DNA helicase"/>
    <property type="match status" value="1"/>
</dbReference>
<evidence type="ECO:0000256" key="8">
    <source>
        <dbReference type="ARBA" id="ARBA00034617"/>
    </source>
</evidence>
<dbReference type="AlphaFoldDB" id="A0A1H3E700"/>
<feature type="binding site" evidence="10">
    <location>
        <begin position="26"/>
        <end position="33"/>
    </location>
    <ligand>
        <name>ATP</name>
        <dbReference type="ChEBI" id="CHEBI:30616"/>
    </ligand>
</feature>
<evidence type="ECO:0000256" key="5">
    <source>
        <dbReference type="ARBA" id="ARBA00022840"/>
    </source>
</evidence>
<evidence type="ECO:0000256" key="3">
    <source>
        <dbReference type="ARBA" id="ARBA00022801"/>
    </source>
</evidence>
<protein>
    <recommendedName>
        <fullName evidence="11">ATP-dependent DNA helicase</fullName>
        <ecNumber evidence="11">5.6.2.4</ecNumber>
    </recommendedName>
</protein>
<keyword evidence="5 10" id="KW-0067">ATP-binding</keyword>
<dbReference type="GO" id="GO:0043138">
    <property type="term" value="F:3'-5' DNA helicase activity"/>
    <property type="evidence" value="ECO:0007669"/>
    <property type="project" value="UniProtKB-EC"/>
</dbReference>
<proteinExistence type="inferred from homology"/>
<dbReference type="Pfam" id="PF21196">
    <property type="entry name" value="PcrA_UvrD_tudor"/>
    <property type="match status" value="1"/>
</dbReference>
<dbReference type="GO" id="GO:0006260">
    <property type="term" value="P:DNA replication"/>
    <property type="evidence" value="ECO:0007669"/>
    <property type="project" value="InterPro"/>
</dbReference>
<dbReference type="GO" id="GO:0005829">
    <property type="term" value="C:cytosol"/>
    <property type="evidence" value="ECO:0007669"/>
    <property type="project" value="TreeGrafter"/>
</dbReference>
<evidence type="ECO:0000256" key="7">
    <source>
        <dbReference type="ARBA" id="ARBA00023235"/>
    </source>
</evidence>
<dbReference type="Gene3D" id="3.40.50.300">
    <property type="entry name" value="P-loop containing nucleotide triphosphate hydrolases"/>
    <property type="match status" value="2"/>
</dbReference>
<evidence type="ECO:0000256" key="1">
    <source>
        <dbReference type="ARBA" id="ARBA00009922"/>
    </source>
</evidence>
<dbReference type="GO" id="GO:0016887">
    <property type="term" value="F:ATP hydrolysis activity"/>
    <property type="evidence" value="ECO:0007669"/>
    <property type="project" value="RHEA"/>
</dbReference>
<dbReference type="Gene3D" id="1.10.486.10">
    <property type="entry name" value="PCRA, domain 4"/>
    <property type="match status" value="1"/>
</dbReference>
<dbReference type="InterPro" id="IPR027417">
    <property type="entry name" value="P-loop_NTPase"/>
</dbReference>
<evidence type="ECO:0000259" key="12">
    <source>
        <dbReference type="PROSITE" id="PS51198"/>
    </source>
</evidence>
<comment type="similarity">
    <text evidence="1 11">Belongs to the helicase family. UvrD subfamily.</text>
</comment>
<dbReference type="SUPFAM" id="SSF52540">
    <property type="entry name" value="P-loop containing nucleoside triphosphate hydrolases"/>
    <property type="match status" value="1"/>
</dbReference>
<dbReference type="InterPro" id="IPR014016">
    <property type="entry name" value="UvrD-like_ATP-bd"/>
</dbReference>
<dbReference type="Proteomes" id="UP000198828">
    <property type="component" value="Unassembled WGS sequence"/>
</dbReference>
<dbReference type="OrthoDB" id="9810135at2"/>
<evidence type="ECO:0000313" key="14">
    <source>
        <dbReference type="EMBL" id="SDX74387.1"/>
    </source>
</evidence>
<keyword evidence="2 10" id="KW-0547">Nucleotide-binding</keyword>